<evidence type="ECO:0000313" key="1">
    <source>
        <dbReference type="EMBL" id="KZN61238.1"/>
    </source>
</evidence>
<accession>A0A162AKY8</accession>
<dbReference type="PATRIC" id="fig|1365257.3.peg.4118"/>
<dbReference type="Proteomes" id="UP000076661">
    <property type="component" value="Unassembled WGS sequence"/>
</dbReference>
<evidence type="ECO:0000313" key="2">
    <source>
        <dbReference type="Proteomes" id="UP000076661"/>
    </source>
</evidence>
<comment type="caution">
    <text evidence="1">The sequence shown here is derived from an EMBL/GenBank/DDBJ whole genome shotgun (WGS) entry which is preliminary data.</text>
</comment>
<dbReference type="RefSeq" id="WP_063382406.1">
    <property type="nucleotide sequence ID" value="NZ_AUXX01000045.1"/>
</dbReference>
<reference evidence="1 2" key="1">
    <citation type="submission" date="2013-07" db="EMBL/GenBank/DDBJ databases">
        <title>Comparative Genomic and Metabolomic Analysis of Twelve Strains of Pseudoalteromonas luteoviolacea.</title>
        <authorList>
            <person name="Vynne N.G."/>
            <person name="Mansson M."/>
            <person name="Gram L."/>
        </authorList>
    </citation>
    <scope>NUCLEOTIDE SEQUENCE [LARGE SCALE GENOMIC DNA]</scope>
    <source>
        <strain evidence="1 2">S4060-1</strain>
    </source>
</reference>
<proteinExistence type="predicted"/>
<name>A0A162AKY8_9GAMM</name>
<organism evidence="1 2">
    <name type="scientific">Pseudoalteromonas luteoviolacea S4060-1</name>
    <dbReference type="NCBI Taxonomy" id="1365257"/>
    <lineage>
        <taxon>Bacteria</taxon>
        <taxon>Pseudomonadati</taxon>
        <taxon>Pseudomonadota</taxon>
        <taxon>Gammaproteobacteria</taxon>
        <taxon>Alteromonadales</taxon>
        <taxon>Pseudoalteromonadaceae</taxon>
        <taxon>Pseudoalteromonas</taxon>
    </lineage>
</organism>
<gene>
    <name evidence="1" type="ORF">N478_04035</name>
</gene>
<dbReference type="EMBL" id="AUXX01000045">
    <property type="protein sequence ID" value="KZN61238.1"/>
    <property type="molecule type" value="Genomic_DNA"/>
</dbReference>
<sequence length="70" mass="7454">MTSKIAFFGLALTTLTLGLDASAGQDITFKLAATTDGSTHSVPMPIMGQNAFSFDILLDYQYQSNGGRCM</sequence>
<dbReference type="AlphaFoldDB" id="A0A162AKY8"/>
<protein>
    <submittedName>
        <fullName evidence="1">Uncharacterized protein</fullName>
    </submittedName>
</protein>